<keyword evidence="1" id="KW-0812">Transmembrane</keyword>
<dbReference type="AlphaFoldDB" id="A0A3P1T7N6"/>
<feature type="transmembrane region" description="Helical" evidence="1">
    <location>
        <begin position="40"/>
        <end position="63"/>
    </location>
</feature>
<dbReference type="EMBL" id="RQZG01000006">
    <property type="protein sequence ID" value="RRD05491.1"/>
    <property type="molecule type" value="Genomic_DNA"/>
</dbReference>
<sequence length="213" mass="23582">MRELTAMVRLDLRGLREMVLMVPIVIGVFWLLNWNAHPTWVISAMMILIFMMTQSLFRFGLFAAKVPLLDVLPVRRRTVVVSHYLMILASSLMVCLVGAVIFLVLQGVGVVVPQDWGMQLLASLGAMLLVIGLIVPHWWRPWRSWRTAVAHLPLFGVVCLVVILIAAHTTGNLPPAWSSFLGAHGPWLLLVIGVSVLAGSLPVTLSTAERLDH</sequence>
<feature type="transmembrane region" description="Helical" evidence="1">
    <location>
        <begin position="15"/>
        <end position="34"/>
    </location>
</feature>
<organism evidence="2 3">
    <name type="scientific">Arachnia propionica</name>
    <dbReference type="NCBI Taxonomy" id="1750"/>
    <lineage>
        <taxon>Bacteria</taxon>
        <taxon>Bacillati</taxon>
        <taxon>Actinomycetota</taxon>
        <taxon>Actinomycetes</taxon>
        <taxon>Propionibacteriales</taxon>
        <taxon>Propionibacteriaceae</taxon>
        <taxon>Arachnia</taxon>
    </lineage>
</organism>
<keyword evidence="1" id="KW-1133">Transmembrane helix</keyword>
<feature type="transmembrane region" description="Helical" evidence="1">
    <location>
        <begin position="148"/>
        <end position="167"/>
    </location>
</feature>
<gene>
    <name evidence="2" type="ORF">EII34_07100</name>
</gene>
<proteinExistence type="predicted"/>
<keyword evidence="1" id="KW-0472">Membrane</keyword>
<accession>A0A3P1T7N6</accession>
<dbReference type="InterPro" id="IPR025699">
    <property type="entry name" value="ABC2_memb-like"/>
</dbReference>
<feature type="transmembrane region" description="Helical" evidence="1">
    <location>
        <begin position="116"/>
        <end position="136"/>
    </location>
</feature>
<dbReference type="OrthoDB" id="9985032at2"/>
<evidence type="ECO:0000313" key="3">
    <source>
        <dbReference type="Proteomes" id="UP000280819"/>
    </source>
</evidence>
<evidence type="ECO:0000256" key="1">
    <source>
        <dbReference type="SAM" id="Phobius"/>
    </source>
</evidence>
<feature type="transmembrane region" description="Helical" evidence="1">
    <location>
        <begin position="84"/>
        <end position="104"/>
    </location>
</feature>
<protein>
    <submittedName>
        <fullName evidence="2">Uncharacterized protein</fullName>
    </submittedName>
</protein>
<feature type="transmembrane region" description="Helical" evidence="1">
    <location>
        <begin position="187"/>
        <end position="208"/>
    </location>
</feature>
<dbReference type="Pfam" id="PF13346">
    <property type="entry name" value="ABC2_membrane_5"/>
    <property type="match status" value="1"/>
</dbReference>
<name>A0A3P1T7N6_9ACTN</name>
<comment type="caution">
    <text evidence="2">The sequence shown here is derived from an EMBL/GenBank/DDBJ whole genome shotgun (WGS) entry which is preliminary data.</text>
</comment>
<reference evidence="2 3" key="1">
    <citation type="submission" date="2018-11" db="EMBL/GenBank/DDBJ databases">
        <title>Genomes From Bacteria Associated with the Canine Oral Cavity: a Test Case for Automated Genome-Based Taxonomic Assignment.</title>
        <authorList>
            <person name="Coil D.A."/>
            <person name="Jospin G."/>
            <person name="Darling A.E."/>
            <person name="Wallis C."/>
            <person name="Davis I.J."/>
            <person name="Harris S."/>
            <person name="Eisen J.A."/>
            <person name="Holcombe L.J."/>
            <person name="O'Flynn C."/>
        </authorList>
    </citation>
    <scope>NUCLEOTIDE SEQUENCE [LARGE SCALE GENOMIC DNA]</scope>
    <source>
        <strain evidence="2 3">OH887_COT-365</strain>
    </source>
</reference>
<evidence type="ECO:0000313" key="2">
    <source>
        <dbReference type="EMBL" id="RRD05491.1"/>
    </source>
</evidence>
<dbReference type="RefSeq" id="WP_124844349.1">
    <property type="nucleotide sequence ID" value="NZ_RQZG01000006.1"/>
</dbReference>
<dbReference type="Proteomes" id="UP000280819">
    <property type="component" value="Unassembled WGS sequence"/>
</dbReference>